<accession>A0A9P4V7T7</accession>
<organism evidence="3 4">
    <name type="scientific">Polyplosphaeria fusca</name>
    <dbReference type="NCBI Taxonomy" id="682080"/>
    <lineage>
        <taxon>Eukaryota</taxon>
        <taxon>Fungi</taxon>
        <taxon>Dikarya</taxon>
        <taxon>Ascomycota</taxon>
        <taxon>Pezizomycotina</taxon>
        <taxon>Dothideomycetes</taxon>
        <taxon>Pleosporomycetidae</taxon>
        <taxon>Pleosporales</taxon>
        <taxon>Tetraplosphaeriaceae</taxon>
        <taxon>Polyplosphaeria</taxon>
    </lineage>
</organism>
<gene>
    <name evidence="3" type="ORF">EJ04DRAFT_520116</name>
</gene>
<dbReference type="OrthoDB" id="5242988at2759"/>
<dbReference type="Proteomes" id="UP000799444">
    <property type="component" value="Unassembled WGS sequence"/>
</dbReference>
<reference evidence="3" key="1">
    <citation type="journal article" date="2020" name="Stud. Mycol.">
        <title>101 Dothideomycetes genomes: a test case for predicting lifestyles and emergence of pathogens.</title>
        <authorList>
            <person name="Haridas S."/>
            <person name="Albert R."/>
            <person name="Binder M."/>
            <person name="Bloem J."/>
            <person name="Labutti K."/>
            <person name="Salamov A."/>
            <person name="Andreopoulos B."/>
            <person name="Baker S."/>
            <person name="Barry K."/>
            <person name="Bills G."/>
            <person name="Bluhm B."/>
            <person name="Cannon C."/>
            <person name="Castanera R."/>
            <person name="Culley D."/>
            <person name="Daum C."/>
            <person name="Ezra D."/>
            <person name="Gonzalez J."/>
            <person name="Henrissat B."/>
            <person name="Kuo A."/>
            <person name="Liang C."/>
            <person name="Lipzen A."/>
            <person name="Lutzoni F."/>
            <person name="Magnuson J."/>
            <person name="Mondo S."/>
            <person name="Nolan M."/>
            <person name="Ohm R."/>
            <person name="Pangilinan J."/>
            <person name="Park H.-J."/>
            <person name="Ramirez L."/>
            <person name="Alfaro M."/>
            <person name="Sun H."/>
            <person name="Tritt A."/>
            <person name="Yoshinaga Y."/>
            <person name="Zwiers L.-H."/>
            <person name="Turgeon B."/>
            <person name="Goodwin S."/>
            <person name="Spatafora J."/>
            <person name="Crous P."/>
            <person name="Grigoriev I."/>
        </authorList>
    </citation>
    <scope>NUCLEOTIDE SEQUENCE</scope>
    <source>
        <strain evidence="3">CBS 125425</strain>
    </source>
</reference>
<keyword evidence="4" id="KW-1185">Reference proteome</keyword>
<evidence type="ECO:0000313" key="3">
    <source>
        <dbReference type="EMBL" id="KAF2738780.1"/>
    </source>
</evidence>
<dbReference type="AlphaFoldDB" id="A0A9P4V7T7"/>
<feature type="domain" description="C2H2-type" evidence="2">
    <location>
        <begin position="193"/>
        <end position="222"/>
    </location>
</feature>
<name>A0A9P4V7T7_9PLEO</name>
<dbReference type="InterPro" id="IPR013087">
    <property type="entry name" value="Znf_C2H2_type"/>
</dbReference>
<dbReference type="EMBL" id="ML996107">
    <property type="protein sequence ID" value="KAF2738780.1"/>
    <property type="molecule type" value="Genomic_DNA"/>
</dbReference>
<proteinExistence type="predicted"/>
<evidence type="ECO:0000259" key="2">
    <source>
        <dbReference type="SMART" id="SM00355"/>
    </source>
</evidence>
<evidence type="ECO:0000313" key="4">
    <source>
        <dbReference type="Proteomes" id="UP000799444"/>
    </source>
</evidence>
<feature type="domain" description="C2H2-type" evidence="2">
    <location>
        <begin position="161"/>
        <end position="186"/>
    </location>
</feature>
<protein>
    <recommendedName>
        <fullName evidence="2">C2H2-type domain-containing protein</fullName>
    </recommendedName>
</protein>
<sequence>MDMNYYMEHGHHLDDLIDGMYSEAFPSYPTSIPPMPTCDYDNVSAGNHDPSPPWNNLDLGYPCSNGERLAGRASSNTSNESDSRSCDSLSQRSSPPSTVNGFGTDQHPHHDNEPWSGPQRGAVPSSILPEKTPEAYVCKEGCIKSSFGRIYDLQRHIDEHHRCDLTSCEGMRFSSSKEKKNHEKTHNKGGLGFRCGDCELLGNSPKSLTRLEKLKSHFRDVHGVRDVQELKCDTSPCLWEGRGGIFFATGQSRQEHVRRGHVEDLPAMDTNEKSNGQDHATTICNAISKRPLGQTTVSEPKRWKTSTNVADILESPHVNTTESSIGVAHTPANSSFRLPEISQLTRSDSNLTNHNFDIHAKTNIGARSPITVTLQLSVIELHMLTKQNGLFPHQTPGLGRPCSYQCTGLQSVLTRLTSLHISSTFDCRHASVKLHGSCTEFEMQTGKKWLTDLIEKSKIKSPTTPEEDTLPCSKISKNAQQQQSYHAQQPMLALNPNDDAEVLRVWHEQLLPQFPQIVEESKVKGSYTVALVHHVGPEGKHPVVRFRSSQNQVRTSRKMIRERVKKICEPFSYYFNVHFSQGTIVRLVGGGFPLDDPSSDQKFPHQRRPWKQAGMGASIGLDQCPNTATLGGYILVDGRRYMLSVDHFISQCPCDELHDQLRSPSISDIYDVREQLSKKKEDLDLQYMLLLPDEIPLEEVDMLLSSSELSEEVEQYLRIERELEERDYDFAFGDVHYRCGTGEHPLRKPIDPRYEGELRSMDWSLADVKKTRQGENIHRYRRTSEPGLKDLKGEVLRPKGSGKPCQMAKPVVGGEKAYYIGTASGLREGTINAARTLVNNENGSSYEWSMMTPNCETLPIAAFAGDSGAWILNEENEVLGLLYGWNDGQIMFTPILDVFADIKRSLPCDTVELPSISSDTGNQHGGTTLLCRVSCPQTPKKDLLAIPAFPLDPIKTDLEILSPVGLEDIPERKRSSSTISTGVRSISSVPSLVSVLSASSMLDELCLETPAREGHAMTSLTTAKRSLSSRSLSKELDWQVIHQDDAIFETEEDDEPAWEADLQLRVKPRIRTI</sequence>
<evidence type="ECO:0000256" key="1">
    <source>
        <dbReference type="SAM" id="MobiDB-lite"/>
    </source>
</evidence>
<feature type="compositionally biased region" description="Low complexity" evidence="1">
    <location>
        <begin position="74"/>
        <end position="97"/>
    </location>
</feature>
<feature type="domain" description="C2H2-type" evidence="2">
    <location>
        <begin position="136"/>
        <end position="160"/>
    </location>
</feature>
<dbReference type="SMART" id="SM00355">
    <property type="entry name" value="ZnF_C2H2"/>
    <property type="match status" value="3"/>
</dbReference>
<comment type="caution">
    <text evidence="3">The sequence shown here is derived from an EMBL/GenBank/DDBJ whole genome shotgun (WGS) entry which is preliminary data.</text>
</comment>
<feature type="region of interest" description="Disordered" evidence="1">
    <location>
        <begin position="39"/>
        <end position="128"/>
    </location>
</feature>